<dbReference type="GO" id="GO:0006261">
    <property type="term" value="P:DNA-templated DNA replication"/>
    <property type="evidence" value="ECO:0007669"/>
    <property type="project" value="TreeGrafter"/>
</dbReference>
<evidence type="ECO:0000256" key="3">
    <source>
        <dbReference type="ARBA" id="ARBA00022737"/>
    </source>
</evidence>
<feature type="region of interest" description="Disordered" evidence="6">
    <location>
        <begin position="707"/>
        <end position="757"/>
    </location>
</feature>
<comment type="subcellular location">
    <subcellularLocation>
        <location evidence="1">Nucleus</location>
    </subcellularLocation>
</comment>
<dbReference type="SUPFAM" id="SSF50978">
    <property type="entry name" value="WD40 repeat-like"/>
    <property type="match status" value="1"/>
</dbReference>
<feature type="repeat" description="WD" evidence="5">
    <location>
        <begin position="230"/>
        <end position="271"/>
    </location>
</feature>
<evidence type="ECO:0000256" key="4">
    <source>
        <dbReference type="ARBA" id="ARBA00023242"/>
    </source>
</evidence>
<keyword evidence="3" id="KW-0677">Repeat</keyword>
<evidence type="ECO:0000256" key="5">
    <source>
        <dbReference type="PROSITE-ProRule" id="PRU00221"/>
    </source>
</evidence>
<keyword evidence="11" id="KW-1185">Reference proteome</keyword>
<dbReference type="SMART" id="SM00320">
    <property type="entry name" value="WD40"/>
    <property type="match status" value="6"/>
</dbReference>
<feature type="compositionally biased region" description="Basic residues" evidence="6">
    <location>
        <begin position="709"/>
        <end position="718"/>
    </location>
</feature>
<feature type="domain" description="WDHD1/CFT4 helical bundle" evidence="8">
    <location>
        <begin position="770"/>
        <end position="865"/>
    </location>
</feature>
<proteinExistence type="predicted"/>
<reference evidence="10" key="1">
    <citation type="submission" date="2023-06" db="EMBL/GenBank/DDBJ databases">
        <title>Genome-scale phylogeny and comparative genomics of the fungal order Sordariales.</title>
        <authorList>
            <consortium name="Lawrence Berkeley National Laboratory"/>
            <person name="Hensen N."/>
            <person name="Bonometti L."/>
            <person name="Westerberg I."/>
            <person name="Brannstrom I.O."/>
            <person name="Guillou S."/>
            <person name="Cros-Aarteil S."/>
            <person name="Calhoun S."/>
            <person name="Haridas S."/>
            <person name="Kuo A."/>
            <person name="Mondo S."/>
            <person name="Pangilinan J."/>
            <person name="Riley R."/>
            <person name="Labutti K."/>
            <person name="Andreopoulos B."/>
            <person name="Lipzen A."/>
            <person name="Chen C."/>
            <person name="Yanf M."/>
            <person name="Daum C."/>
            <person name="Ng V."/>
            <person name="Clum A."/>
            <person name="Steindorff A."/>
            <person name="Ohm R."/>
            <person name="Martin F."/>
            <person name="Silar P."/>
            <person name="Natvig D."/>
            <person name="Lalanne C."/>
            <person name="Gautier V."/>
            <person name="Ament-Velasquez S.L."/>
            <person name="Kruys A."/>
            <person name="Hutchinson M.I."/>
            <person name="Powell A.J."/>
            <person name="Barry K."/>
            <person name="Miller A.N."/>
            <person name="Grigoriev I.V."/>
            <person name="Debuchy R."/>
            <person name="Gladieux P."/>
            <person name="Thoren M.H."/>
            <person name="Johannesson H."/>
        </authorList>
    </citation>
    <scope>NUCLEOTIDE SEQUENCE</scope>
    <source>
        <strain evidence="10">8032-3</strain>
    </source>
</reference>
<dbReference type="InterPro" id="IPR001680">
    <property type="entry name" value="WD40_rpt"/>
</dbReference>
<dbReference type="GO" id="GO:0006281">
    <property type="term" value="P:DNA repair"/>
    <property type="evidence" value="ECO:0007669"/>
    <property type="project" value="TreeGrafter"/>
</dbReference>
<dbReference type="PROSITE" id="PS50294">
    <property type="entry name" value="WD_REPEATS_REGION"/>
    <property type="match status" value="1"/>
</dbReference>
<feature type="compositionally biased region" description="Acidic residues" evidence="6">
    <location>
        <begin position="723"/>
        <end position="741"/>
    </location>
</feature>
<dbReference type="PROSITE" id="PS50082">
    <property type="entry name" value="WD_REPEATS_2"/>
    <property type="match status" value="1"/>
</dbReference>
<dbReference type="GO" id="GO:0003682">
    <property type="term" value="F:chromatin binding"/>
    <property type="evidence" value="ECO:0007669"/>
    <property type="project" value="TreeGrafter"/>
</dbReference>
<dbReference type="Pfam" id="PF20946">
    <property type="entry name" value="Ctf4_C"/>
    <property type="match status" value="1"/>
</dbReference>
<dbReference type="GO" id="GO:0000278">
    <property type="term" value="P:mitotic cell cycle"/>
    <property type="evidence" value="ECO:0007669"/>
    <property type="project" value="TreeGrafter"/>
</dbReference>
<sequence length="882" mass="97084">MASAAISRPRPRPAHYEGPTHCVYTPDGTKLVTVGSNNTIRLYKTGSDGEPANIDECQEQNLAVSTNNDYFVAGSEDGTVSLYSLQSKSFEKFLLRSSLPVRDVALSPDSKWCAVASDELSVKLVGTEDNTLMRTLREHGKPTKHLAFDPKGSMLALSCTDGVIYVYSLTADQPELIRKVEGVIGRLETDSEASSRVIWHPDGRAFAVPTPTRDIQVVSKDDWEKQRTFSDGHEGDITALAWSPNGSMLATAGKDKKVLIWSTKDQTVVARHEHANVLDVAWHPTDNLVSFTTSDGEVYICPGFVPEHYAPLLKLPKQPAPFIHDPLGEISANVRRPDVNGLKPRPVVARRGTPDSLDDLLDDDGPAYDDDFVVDDDGAGYALNGGHKRPAEDDELFGAPASKRANLAWTQYHESFQPGSTPWRGNRKYLCLNLIGFVWTVDQDSHNTVTVEFYDHEFHRDFHFTDTFLYDKACLNEHGALFSSPPKDDAAAVIFYRPHETWTQRADWRTQLPKGEAVLAMSLSDSFVTVTTSANYVRVYTLFGIPYRVYRPKSSPIVTCASWRDYVLTMGNGPVGGDGNTKLLYTIQNIKRDEICQNEDTVALPEGATVKSVFFSDNGDPCIYDSTGTLLTLLHWRRPSRAYWIPLLDTKLLPRLASGRKKENYFPVAVADQKFHCIILKGGDQYPYFPRPLLSEFDFSIPLTSAPKGGKKKKKNKFRAHDDDDDDHGIDEDMADADADADGSSSEGEGSDAEGGADGTLGLTQAFLLKTLQASQMADALGGPGSAGARAALARLELDIDKTLLQLLAVECREGEERGMRALEVVGLMRDRTGRMVEAAGKVAERYGRGILGEKIREVGERRVAGQFADGDGDEESDGDFA</sequence>
<feature type="region of interest" description="Disordered" evidence="6">
    <location>
        <begin position="863"/>
        <end position="882"/>
    </location>
</feature>
<dbReference type="InterPro" id="IPR057646">
    <property type="entry name" value="WD40_WDHD1_1st"/>
</dbReference>
<dbReference type="InterPro" id="IPR015943">
    <property type="entry name" value="WD40/YVTN_repeat-like_dom_sf"/>
</dbReference>
<dbReference type="InterPro" id="IPR022100">
    <property type="entry name" value="WDHD1/CFT4_beta-prop_2nd"/>
</dbReference>
<keyword evidence="2 5" id="KW-0853">WD repeat</keyword>
<accession>A0AAJ0C9F4</accession>
<evidence type="ECO:0000313" key="10">
    <source>
        <dbReference type="EMBL" id="KAK1772405.1"/>
    </source>
</evidence>
<evidence type="ECO:0000256" key="1">
    <source>
        <dbReference type="ARBA" id="ARBA00004123"/>
    </source>
</evidence>
<dbReference type="Pfam" id="PF24817">
    <property type="entry name" value="WD40_WDHD1_1st"/>
    <property type="match status" value="1"/>
</dbReference>
<dbReference type="PANTHER" id="PTHR19932:SF10">
    <property type="entry name" value="WD REPEAT AND HMG-BOX DNA-BINDING PROTEIN 1"/>
    <property type="match status" value="1"/>
</dbReference>
<dbReference type="Proteomes" id="UP001244011">
    <property type="component" value="Unassembled WGS sequence"/>
</dbReference>
<keyword evidence="4" id="KW-0539">Nucleus</keyword>
<evidence type="ECO:0000259" key="7">
    <source>
        <dbReference type="Pfam" id="PF12341"/>
    </source>
</evidence>
<evidence type="ECO:0000259" key="8">
    <source>
        <dbReference type="Pfam" id="PF20946"/>
    </source>
</evidence>
<name>A0AAJ0C9F4_9PEZI</name>
<feature type="domain" description="WDHD1 first WD40" evidence="9">
    <location>
        <begin position="12"/>
        <end position="298"/>
    </location>
</feature>
<dbReference type="InterPro" id="IPR036322">
    <property type="entry name" value="WD40_repeat_dom_sf"/>
</dbReference>
<evidence type="ECO:0000259" key="9">
    <source>
        <dbReference type="Pfam" id="PF24817"/>
    </source>
</evidence>
<organism evidence="10 11">
    <name type="scientific">Phialemonium atrogriseum</name>
    <dbReference type="NCBI Taxonomy" id="1093897"/>
    <lineage>
        <taxon>Eukaryota</taxon>
        <taxon>Fungi</taxon>
        <taxon>Dikarya</taxon>
        <taxon>Ascomycota</taxon>
        <taxon>Pezizomycotina</taxon>
        <taxon>Sordariomycetes</taxon>
        <taxon>Sordariomycetidae</taxon>
        <taxon>Cephalothecales</taxon>
        <taxon>Cephalothecaceae</taxon>
        <taxon>Phialemonium</taxon>
    </lineage>
</organism>
<gene>
    <name evidence="10" type="ORF">QBC33DRAFT_8490</name>
</gene>
<dbReference type="RefSeq" id="XP_060288618.1">
    <property type="nucleotide sequence ID" value="XM_060433135.1"/>
</dbReference>
<protein>
    <submittedName>
        <fullName evidence="10">Minichromosome loss protein 1</fullName>
    </submittedName>
</protein>
<evidence type="ECO:0000313" key="11">
    <source>
        <dbReference type="Proteomes" id="UP001244011"/>
    </source>
</evidence>
<feature type="domain" description="WDHD1/CFT4 second beta-propeller" evidence="7">
    <location>
        <begin position="414"/>
        <end position="703"/>
    </location>
</feature>
<feature type="compositionally biased region" description="Acidic residues" evidence="6">
    <location>
        <begin position="871"/>
        <end position="882"/>
    </location>
</feature>
<dbReference type="Gene3D" id="2.130.10.10">
    <property type="entry name" value="YVTN repeat-like/Quinoprotein amine dehydrogenase"/>
    <property type="match status" value="2"/>
</dbReference>
<feature type="region of interest" description="Disordered" evidence="6">
    <location>
        <begin position="341"/>
        <end position="361"/>
    </location>
</feature>
<comment type="caution">
    <text evidence="10">The sequence shown here is derived from an EMBL/GenBank/DDBJ whole genome shotgun (WGS) entry which is preliminary data.</text>
</comment>
<evidence type="ECO:0000256" key="6">
    <source>
        <dbReference type="SAM" id="MobiDB-lite"/>
    </source>
</evidence>
<dbReference type="GeneID" id="85316322"/>
<dbReference type="PANTHER" id="PTHR19932">
    <property type="entry name" value="WD REPEAT AND HMG-BOX DNA BINDING PROTEIN"/>
    <property type="match status" value="1"/>
</dbReference>
<dbReference type="Pfam" id="PF12341">
    <property type="entry name" value="Mcl1_mid"/>
    <property type="match status" value="1"/>
</dbReference>
<dbReference type="GO" id="GO:0043596">
    <property type="term" value="C:nuclear replication fork"/>
    <property type="evidence" value="ECO:0007669"/>
    <property type="project" value="TreeGrafter"/>
</dbReference>
<dbReference type="EMBL" id="MU838997">
    <property type="protein sequence ID" value="KAK1772405.1"/>
    <property type="molecule type" value="Genomic_DNA"/>
</dbReference>
<evidence type="ECO:0000256" key="2">
    <source>
        <dbReference type="ARBA" id="ARBA00022574"/>
    </source>
</evidence>
<dbReference type="AlphaFoldDB" id="A0AAJ0C9F4"/>
<dbReference type="InterPro" id="IPR048591">
    <property type="entry name" value="WDHD1/CFT4_hel"/>
</dbReference>